<evidence type="ECO:0008006" key="3">
    <source>
        <dbReference type="Google" id="ProtNLM"/>
    </source>
</evidence>
<dbReference type="AlphaFoldDB" id="A0AAE6BID9"/>
<proteinExistence type="predicted"/>
<evidence type="ECO:0000313" key="1">
    <source>
        <dbReference type="EMBL" id="QCL82590.1"/>
    </source>
</evidence>
<reference evidence="1 2" key="1">
    <citation type="submission" date="2019-04" db="EMBL/GenBank/DDBJ databases">
        <title>Complete genome sequence of Agrobacterium tumefaciens CFBP5877.</title>
        <authorList>
            <person name="Huang Y.-Y."/>
            <person name="Chiang H.-Y."/>
            <person name="Chou L."/>
            <person name="Lai E.-M."/>
            <person name="Kuo C.-H."/>
        </authorList>
    </citation>
    <scope>NUCLEOTIDE SEQUENCE [LARGE SCALE GENOMIC DNA]</scope>
    <source>
        <strain evidence="1 2">CFBP5877</strain>
        <plasmid evidence="2">patcfbp5877a</plasmid>
    </source>
</reference>
<keyword evidence="1" id="KW-0614">Plasmid</keyword>
<dbReference type="Proteomes" id="UP000298579">
    <property type="component" value="Plasmid pAtCFBP5877a"/>
</dbReference>
<evidence type="ECO:0000313" key="2">
    <source>
        <dbReference type="Proteomes" id="UP000298579"/>
    </source>
</evidence>
<name>A0AAE6BID9_AGRTU</name>
<sequence>MTTILETEILTNMALVMEQERIERWMTTTELLKLCELSESNYLGIFDGSVKLRLSAVVGTGRNLDIPLVELFGRPSVRFNRHH</sequence>
<dbReference type="EMBL" id="CP039899">
    <property type="protein sequence ID" value="QCL82590.1"/>
    <property type="molecule type" value="Genomic_DNA"/>
</dbReference>
<accession>A0AAE6BID9</accession>
<organism evidence="1 2">
    <name type="scientific">Agrobacterium tumefaciens</name>
    <dbReference type="NCBI Taxonomy" id="358"/>
    <lineage>
        <taxon>Bacteria</taxon>
        <taxon>Pseudomonadati</taxon>
        <taxon>Pseudomonadota</taxon>
        <taxon>Alphaproteobacteria</taxon>
        <taxon>Hyphomicrobiales</taxon>
        <taxon>Rhizobiaceae</taxon>
        <taxon>Rhizobium/Agrobacterium group</taxon>
        <taxon>Agrobacterium</taxon>
        <taxon>Agrobacterium tumefaciens complex</taxon>
    </lineage>
</organism>
<geneLocation type="plasmid" evidence="2">
    <name>patcfbp5877a</name>
</geneLocation>
<dbReference type="RefSeq" id="WP_130932588.1">
    <property type="nucleotide sequence ID" value="NZ_CP039890.1"/>
</dbReference>
<gene>
    <name evidence="1" type="ORF">CFBP5877_26150</name>
</gene>
<protein>
    <recommendedName>
        <fullName evidence="3">DNA-binding protein</fullName>
    </recommendedName>
</protein>